<dbReference type="OrthoDB" id="3067443at2759"/>
<feature type="compositionally biased region" description="Basic residues" evidence="1">
    <location>
        <begin position="1"/>
        <end position="14"/>
    </location>
</feature>
<feature type="region of interest" description="Disordered" evidence="1">
    <location>
        <begin position="315"/>
        <end position="346"/>
    </location>
</feature>
<dbReference type="EMBL" id="JAPQKO010000005">
    <property type="protein sequence ID" value="KAJ5162423.1"/>
    <property type="molecule type" value="Genomic_DNA"/>
</dbReference>
<evidence type="ECO:0008006" key="6">
    <source>
        <dbReference type="Google" id="ProtNLM"/>
    </source>
</evidence>
<feature type="compositionally biased region" description="Polar residues" evidence="1">
    <location>
        <begin position="318"/>
        <end position="327"/>
    </location>
</feature>
<evidence type="ECO:0000256" key="1">
    <source>
        <dbReference type="SAM" id="MobiDB-lite"/>
    </source>
</evidence>
<name>A0A9W9LM68_9EURO</name>
<feature type="domain" description="DUF7168" evidence="3">
    <location>
        <begin position="95"/>
        <end position="210"/>
    </location>
</feature>
<accession>A0A9W9LM68</accession>
<keyword evidence="5" id="KW-1185">Reference proteome</keyword>
<dbReference type="AlphaFoldDB" id="A0A9W9LM68"/>
<feature type="region of interest" description="Disordered" evidence="1">
    <location>
        <begin position="370"/>
        <end position="403"/>
    </location>
</feature>
<reference evidence="4" key="2">
    <citation type="journal article" date="2023" name="IMA Fungus">
        <title>Comparative genomic study of the Penicillium genus elucidates a diverse pangenome and 15 lateral gene transfer events.</title>
        <authorList>
            <person name="Petersen C."/>
            <person name="Sorensen T."/>
            <person name="Nielsen M.R."/>
            <person name="Sondergaard T.E."/>
            <person name="Sorensen J.L."/>
            <person name="Fitzpatrick D.A."/>
            <person name="Frisvad J.C."/>
            <person name="Nielsen K.L."/>
        </authorList>
    </citation>
    <scope>NUCLEOTIDE SEQUENCE</scope>
    <source>
        <strain evidence="4">IBT 21917</strain>
    </source>
</reference>
<reference evidence="4" key="1">
    <citation type="submission" date="2022-11" db="EMBL/GenBank/DDBJ databases">
        <authorList>
            <person name="Petersen C."/>
        </authorList>
    </citation>
    <scope>NUCLEOTIDE SEQUENCE</scope>
    <source>
        <strain evidence="4">IBT 21917</strain>
    </source>
</reference>
<dbReference type="InterPro" id="IPR024498">
    <property type="entry name" value="DUF2786"/>
</dbReference>
<sequence length="403" mass="44548">MPKGVSKRSIKKPLQKATVIETARKPQSHSASTVDKKILERIQKCLDRAHHANASETEAKAALFISQKLMSQHNVSQADLMAADESSSKAHYGGRSVVEITKISGSSIRIRSEAFARKLAGAMCTLFDCRCFSTDKYTSMEWTFFGIADNTTAAAMGFEMAHNKILDWASAYKGGAPTFSYRLGVADGLAAMAYCEKRRELDGARQKELELIVGQEREGAAERQREIDRLLPLPAPLTDTNSPFDSEDEDLGLFRSEQDIADSGQDKSDGGDDDMMDTKADFNASDAHIIDLTDDVDETIKNFIKREPTEVYDLNKIPGSSTASTTRIKAEPKAEPQSMPVTSPWGSGMQLVQFRETAEQVADDYLKQNNIKLSTSRHRSSTARDRNAYRQGQLDSSKIKVRG</sequence>
<dbReference type="Pfam" id="PF23771">
    <property type="entry name" value="DUF7168"/>
    <property type="match status" value="1"/>
</dbReference>
<feature type="region of interest" description="Disordered" evidence="1">
    <location>
        <begin position="223"/>
        <end position="279"/>
    </location>
</feature>
<evidence type="ECO:0000313" key="4">
    <source>
        <dbReference type="EMBL" id="KAJ5162423.1"/>
    </source>
</evidence>
<evidence type="ECO:0000259" key="2">
    <source>
        <dbReference type="Pfam" id="PF10979"/>
    </source>
</evidence>
<comment type="caution">
    <text evidence="4">The sequence shown here is derived from an EMBL/GenBank/DDBJ whole genome shotgun (WGS) entry which is preliminary data.</text>
</comment>
<organism evidence="4 5">
    <name type="scientific">Penicillium capsulatum</name>
    <dbReference type="NCBI Taxonomy" id="69766"/>
    <lineage>
        <taxon>Eukaryota</taxon>
        <taxon>Fungi</taxon>
        <taxon>Dikarya</taxon>
        <taxon>Ascomycota</taxon>
        <taxon>Pezizomycotina</taxon>
        <taxon>Eurotiomycetes</taxon>
        <taxon>Eurotiomycetidae</taxon>
        <taxon>Eurotiales</taxon>
        <taxon>Aspergillaceae</taxon>
        <taxon>Penicillium</taxon>
    </lineage>
</organism>
<protein>
    <recommendedName>
        <fullName evidence="6">DUF2786 domain-containing protein</fullName>
    </recommendedName>
</protein>
<feature type="domain" description="DUF2786" evidence="2">
    <location>
        <begin position="37"/>
        <end position="77"/>
    </location>
</feature>
<gene>
    <name evidence="4" type="ORF">N7492_007815</name>
</gene>
<feature type="compositionally biased region" description="Basic and acidic residues" evidence="1">
    <location>
        <begin position="264"/>
        <end position="279"/>
    </location>
</feature>
<dbReference type="Proteomes" id="UP001146351">
    <property type="component" value="Unassembled WGS sequence"/>
</dbReference>
<evidence type="ECO:0000259" key="3">
    <source>
        <dbReference type="Pfam" id="PF23771"/>
    </source>
</evidence>
<dbReference type="InterPro" id="IPR055592">
    <property type="entry name" value="DUF7168"/>
</dbReference>
<proteinExistence type="predicted"/>
<evidence type="ECO:0000313" key="5">
    <source>
        <dbReference type="Proteomes" id="UP001146351"/>
    </source>
</evidence>
<feature type="region of interest" description="Disordered" evidence="1">
    <location>
        <begin position="1"/>
        <end position="34"/>
    </location>
</feature>
<dbReference type="Pfam" id="PF10979">
    <property type="entry name" value="DUF2786"/>
    <property type="match status" value="1"/>
</dbReference>